<accession>A0A0R1V6S9</accession>
<dbReference type="InterPro" id="IPR032816">
    <property type="entry name" value="VTT_dom"/>
</dbReference>
<evidence type="ECO:0000256" key="7">
    <source>
        <dbReference type="RuleBase" id="RU367016"/>
    </source>
</evidence>
<dbReference type="InterPro" id="IPR032818">
    <property type="entry name" value="DedA-like"/>
</dbReference>
<dbReference type="Proteomes" id="UP000051166">
    <property type="component" value="Unassembled WGS sequence"/>
</dbReference>
<comment type="similarity">
    <text evidence="2 7">Belongs to the DedA family.</text>
</comment>
<feature type="transmembrane region" description="Helical" evidence="7">
    <location>
        <begin position="111"/>
        <end position="129"/>
    </location>
</feature>
<keyword evidence="6 7" id="KW-0472">Membrane</keyword>
<feature type="transmembrane region" description="Helical" evidence="7">
    <location>
        <begin position="77"/>
        <end position="99"/>
    </location>
</feature>
<gene>
    <name evidence="9" type="ORF">FD50_GL000231</name>
</gene>
<evidence type="ECO:0000256" key="2">
    <source>
        <dbReference type="ARBA" id="ARBA00010792"/>
    </source>
</evidence>
<feature type="transmembrane region" description="Helical" evidence="7">
    <location>
        <begin position="45"/>
        <end position="65"/>
    </location>
</feature>
<reference evidence="9 10" key="1">
    <citation type="journal article" date="2015" name="Genome Announc.">
        <title>Expanding the biotechnology potential of lactobacilli through comparative genomics of 213 strains and associated genera.</title>
        <authorList>
            <person name="Sun Z."/>
            <person name="Harris H.M."/>
            <person name="McCann A."/>
            <person name="Guo C."/>
            <person name="Argimon S."/>
            <person name="Zhang W."/>
            <person name="Yang X."/>
            <person name="Jeffery I.B."/>
            <person name="Cooney J.C."/>
            <person name="Kagawa T.F."/>
            <person name="Liu W."/>
            <person name="Song Y."/>
            <person name="Salvetti E."/>
            <person name="Wrobel A."/>
            <person name="Rasinkangas P."/>
            <person name="Parkhill J."/>
            <person name="Rea M.C."/>
            <person name="O'Sullivan O."/>
            <person name="Ritari J."/>
            <person name="Douillard F.P."/>
            <person name="Paul Ross R."/>
            <person name="Yang R."/>
            <person name="Briner A.E."/>
            <person name="Felis G.E."/>
            <person name="de Vos W.M."/>
            <person name="Barrangou R."/>
            <person name="Klaenhammer T.R."/>
            <person name="Caufield P.W."/>
            <person name="Cui Y."/>
            <person name="Zhang H."/>
            <person name="O'Toole P.W."/>
        </authorList>
    </citation>
    <scope>NUCLEOTIDE SEQUENCE [LARGE SCALE GENOMIC DNA]</scope>
    <source>
        <strain evidence="9 10">DSM 16230</strain>
    </source>
</reference>
<sequence length="151" mass="17164">MAAILGDSLNFEVGKYFGRSFTQPKWAKWINAAYLKKANSFFKNYGASAVFLGRFAPIIRTLIPFTAGIGKMPYHKFAFFNMCGGIVWVSFVLLSGYFFGNIPLVKNHFELLMIVIILISLLPIVLFKFKKSQHATTHSEDLKRSDLDEKK</sequence>
<evidence type="ECO:0000256" key="1">
    <source>
        <dbReference type="ARBA" id="ARBA00004651"/>
    </source>
</evidence>
<evidence type="ECO:0000256" key="6">
    <source>
        <dbReference type="ARBA" id="ARBA00023136"/>
    </source>
</evidence>
<comment type="subcellular location">
    <subcellularLocation>
        <location evidence="1 7">Cell membrane</location>
        <topology evidence="1 7">Multi-pass membrane protein</topology>
    </subcellularLocation>
</comment>
<keyword evidence="3 7" id="KW-1003">Cell membrane</keyword>
<proteinExistence type="inferred from homology"/>
<organism evidence="9 10">
    <name type="scientific">Liquorilactobacillus satsumensis DSM 16230 = JCM 12392</name>
    <dbReference type="NCBI Taxonomy" id="1423801"/>
    <lineage>
        <taxon>Bacteria</taxon>
        <taxon>Bacillati</taxon>
        <taxon>Bacillota</taxon>
        <taxon>Bacilli</taxon>
        <taxon>Lactobacillales</taxon>
        <taxon>Lactobacillaceae</taxon>
        <taxon>Liquorilactobacillus</taxon>
    </lineage>
</organism>
<keyword evidence="4 7" id="KW-0812">Transmembrane</keyword>
<dbReference type="STRING" id="1423801.FD50_GL000231"/>
<evidence type="ECO:0000256" key="5">
    <source>
        <dbReference type="ARBA" id="ARBA00022989"/>
    </source>
</evidence>
<comment type="caution">
    <text evidence="7">Lacks conserved residue(s) required for the propagation of feature annotation.</text>
</comment>
<evidence type="ECO:0000256" key="4">
    <source>
        <dbReference type="ARBA" id="ARBA00022692"/>
    </source>
</evidence>
<dbReference type="GO" id="GO:0005886">
    <property type="term" value="C:plasma membrane"/>
    <property type="evidence" value="ECO:0007669"/>
    <property type="project" value="UniProtKB-SubCell"/>
</dbReference>
<dbReference type="EMBL" id="AZFQ01000028">
    <property type="protein sequence ID" value="KRL99315.1"/>
    <property type="molecule type" value="Genomic_DNA"/>
</dbReference>
<evidence type="ECO:0000313" key="10">
    <source>
        <dbReference type="Proteomes" id="UP000051166"/>
    </source>
</evidence>
<keyword evidence="10" id="KW-1185">Reference proteome</keyword>
<evidence type="ECO:0000313" key="9">
    <source>
        <dbReference type="EMBL" id="KRL99315.1"/>
    </source>
</evidence>
<dbReference type="PANTHER" id="PTHR30353:SF0">
    <property type="entry name" value="TRANSMEMBRANE PROTEIN"/>
    <property type="match status" value="1"/>
</dbReference>
<dbReference type="Pfam" id="PF09335">
    <property type="entry name" value="VTT_dom"/>
    <property type="match status" value="1"/>
</dbReference>
<comment type="caution">
    <text evidence="9">The sequence shown here is derived from an EMBL/GenBank/DDBJ whole genome shotgun (WGS) entry which is preliminary data.</text>
</comment>
<feature type="domain" description="VTT" evidence="8">
    <location>
        <begin position="2"/>
        <end position="97"/>
    </location>
</feature>
<keyword evidence="5 7" id="KW-1133">Transmembrane helix</keyword>
<dbReference type="PANTHER" id="PTHR30353">
    <property type="entry name" value="INNER MEMBRANE PROTEIN DEDA-RELATED"/>
    <property type="match status" value="1"/>
</dbReference>
<name>A0A0R1V6S9_9LACO</name>
<evidence type="ECO:0000256" key="3">
    <source>
        <dbReference type="ARBA" id="ARBA00022475"/>
    </source>
</evidence>
<dbReference type="AlphaFoldDB" id="A0A0R1V6S9"/>
<protein>
    <recommendedName>
        <fullName evidence="8">VTT domain-containing protein</fullName>
    </recommendedName>
</protein>
<evidence type="ECO:0000259" key="8">
    <source>
        <dbReference type="Pfam" id="PF09335"/>
    </source>
</evidence>
<dbReference type="PATRIC" id="fig|1423801.4.peg.234"/>